<sequence>MIELQHIWKQFGSRVIFSDLSLNFQGGMVYALIGDSGCGKTTLLNMLAKLETFDKGEIFYKGNPLTSIKNEEFYRNELGYLFQNFGLLESQTIRENLELGMIGKKKNKKQEKERLLLQALQAVRLDYLSLNQKIYELSGGEAQRVALAKIILKNPPLILADEPTASLDPKNSKEIMEILLELRNANRTIIIATHSPSIWKMADQVIRLSKDETDYN</sequence>
<dbReference type="Pfam" id="PF00005">
    <property type="entry name" value="ABC_tran"/>
    <property type="match status" value="1"/>
</dbReference>
<feature type="domain" description="ABC transporter" evidence="3">
    <location>
        <begin position="2"/>
        <end position="216"/>
    </location>
</feature>
<dbReference type="PANTHER" id="PTHR42798:SF4">
    <property type="entry name" value="ABC TRANSPORTER DOMAIN-CONTAINING PROTEIN"/>
    <property type="match status" value="1"/>
</dbReference>
<dbReference type="InterPro" id="IPR017871">
    <property type="entry name" value="ABC_transporter-like_CS"/>
</dbReference>
<dbReference type="SUPFAM" id="SSF52540">
    <property type="entry name" value="P-loop containing nucleoside triphosphate hydrolases"/>
    <property type="match status" value="1"/>
</dbReference>
<evidence type="ECO:0000313" key="5">
    <source>
        <dbReference type="Proteomes" id="UP000033415"/>
    </source>
</evidence>
<dbReference type="Gene3D" id="3.40.50.300">
    <property type="entry name" value="P-loop containing nucleotide triphosphate hydrolases"/>
    <property type="match status" value="1"/>
</dbReference>
<dbReference type="PROSITE" id="PS00211">
    <property type="entry name" value="ABC_TRANSPORTER_1"/>
    <property type="match status" value="1"/>
</dbReference>
<accession>A0A081Q1M9</accession>
<evidence type="ECO:0000256" key="2">
    <source>
        <dbReference type="ARBA" id="ARBA00022840"/>
    </source>
</evidence>
<organism evidence="4 5">
    <name type="scientific">Streptococcus mitis</name>
    <dbReference type="NCBI Taxonomy" id="28037"/>
    <lineage>
        <taxon>Bacteria</taxon>
        <taxon>Bacillati</taxon>
        <taxon>Bacillota</taxon>
        <taxon>Bacilli</taxon>
        <taxon>Lactobacillales</taxon>
        <taxon>Streptococcaceae</taxon>
        <taxon>Streptococcus</taxon>
        <taxon>Streptococcus mitis group</taxon>
    </lineage>
</organism>
<name>A0A081Q1M9_STRMT</name>
<reference evidence="4 5" key="1">
    <citation type="submission" date="2015-02" db="EMBL/GenBank/DDBJ databases">
        <title>Evolution of amylase-binding proteins of oral streptococcal species.</title>
        <authorList>
            <person name="Haase E.M."/>
        </authorList>
    </citation>
    <scope>NUCLEOTIDE SEQUENCE [LARGE SCALE GENOMIC DNA]</scope>
    <source>
        <strain evidence="4 5">SK137</strain>
    </source>
</reference>
<dbReference type="InterPro" id="IPR019895">
    <property type="entry name" value="L_ocin_972_ABC"/>
</dbReference>
<dbReference type="SMART" id="SM00382">
    <property type="entry name" value="AAA"/>
    <property type="match status" value="1"/>
</dbReference>
<comment type="caution">
    <text evidence="4">The sequence shown here is derived from an EMBL/GenBank/DDBJ whole genome shotgun (WGS) entry which is preliminary data.</text>
</comment>
<dbReference type="InterPro" id="IPR003593">
    <property type="entry name" value="AAA+_ATPase"/>
</dbReference>
<dbReference type="GO" id="GO:0016887">
    <property type="term" value="F:ATP hydrolysis activity"/>
    <property type="evidence" value="ECO:0007669"/>
    <property type="project" value="InterPro"/>
</dbReference>
<evidence type="ECO:0000259" key="3">
    <source>
        <dbReference type="PROSITE" id="PS50893"/>
    </source>
</evidence>
<dbReference type="NCBIfam" id="TIGR03608">
    <property type="entry name" value="L_ocin_972_ABC"/>
    <property type="match status" value="1"/>
</dbReference>
<dbReference type="InterPro" id="IPR003439">
    <property type="entry name" value="ABC_transporter-like_ATP-bd"/>
</dbReference>
<keyword evidence="2 4" id="KW-0067">ATP-binding</keyword>
<dbReference type="PATRIC" id="fig|28037.100.peg.1084"/>
<dbReference type="GO" id="GO:0005524">
    <property type="term" value="F:ATP binding"/>
    <property type="evidence" value="ECO:0007669"/>
    <property type="project" value="UniProtKB-KW"/>
</dbReference>
<proteinExistence type="predicted"/>
<dbReference type="InterPro" id="IPR027417">
    <property type="entry name" value="P-loop_NTPase"/>
</dbReference>
<evidence type="ECO:0000313" key="4">
    <source>
        <dbReference type="EMBL" id="KJQ73132.1"/>
    </source>
</evidence>
<dbReference type="EMBL" id="JYGQ01000001">
    <property type="protein sequence ID" value="KJQ73132.1"/>
    <property type="molecule type" value="Genomic_DNA"/>
</dbReference>
<dbReference type="RefSeq" id="WP_033686983.1">
    <property type="nucleotide sequence ID" value="NZ_JAJNRY010000001.1"/>
</dbReference>
<dbReference type="AlphaFoldDB" id="A0A081Q1M9"/>
<dbReference type="PROSITE" id="PS50893">
    <property type="entry name" value="ABC_TRANSPORTER_2"/>
    <property type="match status" value="1"/>
</dbReference>
<dbReference type="Proteomes" id="UP000033415">
    <property type="component" value="Unassembled WGS sequence"/>
</dbReference>
<keyword evidence="1" id="KW-0547">Nucleotide-binding</keyword>
<evidence type="ECO:0000256" key="1">
    <source>
        <dbReference type="ARBA" id="ARBA00022741"/>
    </source>
</evidence>
<protein>
    <submittedName>
        <fullName evidence="4">Sodium ABC transporter ATP-binding protein</fullName>
    </submittedName>
</protein>
<dbReference type="PANTHER" id="PTHR42798">
    <property type="entry name" value="LIPOPROTEIN-RELEASING SYSTEM ATP-BINDING PROTEIN LOLD"/>
    <property type="match status" value="1"/>
</dbReference>
<gene>
    <name evidence="4" type="ORF">TZ91_00735</name>
</gene>